<accession>A0AAV2SUL8</accession>
<evidence type="ECO:0000313" key="1">
    <source>
        <dbReference type="EMBL" id="CAL4242808.1"/>
    </source>
</evidence>
<organism evidence="1 2">
    <name type="scientific">Meganyctiphanes norvegica</name>
    <name type="common">Northern krill</name>
    <name type="synonym">Thysanopoda norvegica</name>
    <dbReference type="NCBI Taxonomy" id="48144"/>
    <lineage>
        <taxon>Eukaryota</taxon>
        <taxon>Metazoa</taxon>
        <taxon>Ecdysozoa</taxon>
        <taxon>Arthropoda</taxon>
        <taxon>Crustacea</taxon>
        <taxon>Multicrustacea</taxon>
        <taxon>Malacostraca</taxon>
        <taxon>Eumalacostraca</taxon>
        <taxon>Eucarida</taxon>
        <taxon>Euphausiacea</taxon>
        <taxon>Euphausiidae</taxon>
        <taxon>Meganyctiphanes</taxon>
    </lineage>
</organism>
<sequence>DLGGQPRLACCPWKADNVTDEVASNEDNDNFHHYGGEHDVVTLNLNQGFLPTVPTVEDSAATDWGNDDFIPLPLQPANSLSRHDLPFATSTESHGINTIGTIRPWPLKWN</sequence>
<feature type="non-terminal residue" evidence="1">
    <location>
        <position position="1"/>
    </location>
</feature>
<dbReference type="EMBL" id="CAXKWB010132154">
    <property type="protein sequence ID" value="CAL4242808.1"/>
    <property type="molecule type" value="Genomic_DNA"/>
</dbReference>
<keyword evidence="2" id="KW-1185">Reference proteome</keyword>
<protein>
    <submittedName>
        <fullName evidence="1">Uncharacterized protein</fullName>
    </submittedName>
</protein>
<name>A0AAV2SUL8_MEGNR</name>
<gene>
    <name evidence="1" type="ORF">MNOR_LOCUS40815</name>
</gene>
<reference evidence="1 2" key="1">
    <citation type="submission" date="2024-05" db="EMBL/GenBank/DDBJ databases">
        <authorList>
            <person name="Wallberg A."/>
        </authorList>
    </citation>
    <scope>NUCLEOTIDE SEQUENCE [LARGE SCALE GENOMIC DNA]</scope>
</reference>
<dbReference type="AlphaFoldDB" id="A0AAV2SUL8"/>
<proteinExistence type="predicted"/>
<evidence type="ECO:0000313" key="2">
    <source>
        <dbReference type="Proteomes" id="UP001497623"/>
    </source>
</evidence>
<feature type="non-terminal residue" evidence="1">
    <location>
        <position position="110"/>
    </location>
</feature>
<comment type="caution">
    <text evidence="1">The sequence shown here is derived from an EMBL/GenBank/DDBJ whole genome shotgun (WGS) entry which is preliminary data.</text>
</comment>
<dbReference type="Proteomes" id="UP001497623">
    <property type="component" value="Unassembled WGS sequence"/>
</dbReference>